<dbReference type="Proteomes" id="UP001224775">
    <property type="component" value="Unassembled WGS sequence"/>
</dbReference>
<feature type="domain" description="Prolyl 4-hydroxylase alpha subunit Fe(2+) 2OG dioxygenase" evidence="1">
    <location>
        <begin position="371"/>
        <end position="472"/>
    </location>
</feature>
<dbReference type="Pfam" id="PF13640">
    <property type="entry name" value="2OG-FeII_Oxy_3"/>
    <property type="match status" value="1"/>
</dbReference>
<evidence type="ECO:0000313" key="2">
    <source>
        <dbReference type="EMBL" id="KAK1738273.1"/>
    </source>
</evidence>
<sequence>MKKEMQHSLVTTTLLLVYACTLSCGFTHFSLPILCRRDVPFTSHVKSITTTSSRRKHPIYQTDQSQEIEEPCIRLEASSFFGVDNDELTHLLEAISGVCDEYGVQFDHTMSTSNIFLSSQPSTSVPGALGRVVMIDVHGAADMNFDESDFITELKNGMSQQIDGYLYSGQLSQPVLLAFQCAAAKSATLDDIIEQEVRDYGLRDGVTRDTQANHDDASFIPSRHIKVDGAMIQTIESPGQSHFDTSSVIIFDNIVDDSLRRRLLNVVKGYPEDATGDIFWDDVKDGPNPDRWARGGLMDVVDSKSDEEEDGPCWGLTDDAVMDICFNDHSAVKEFEAKLGQLFEDFIVTTLPEAVLGDCVSPITANAPCHGDRFDFHIDADPMQVPPSPWADVFGRYPNRSKEKPRFVSVLLYLNDDWAEEWGAPTKFLDPPTQECYEVFPQPGRCVIMDQDISHTVVAPRKEAGKSPRYSMVWKLILHPKKAGQDMTDLSCGREKLWPEPELLGSAIQQEL</sequence>
<name>A0AAD8Y315_9STRA</name>
<comment type="caution">
    <text evidence="2">The sequence shown here is derived from an EMBL/GenBank/DDBJ whole genome shotgun (WGS) entry which is preliminary data.</text>
</comment>
<keyword evidence="3" id="KW-1185">Reference proteome</keyword>
<dbReference type="Gene3D" id="2.60.120.620">
    <property type="entry name" value="q2cbj1_9rhob like domain"/>
    <property type="match status" value="1"/>
</dbReference>
<organism evidence="2 3">
    <name type="scientific">Skeletonema marinoi</name>
    <dbReference type="NCBI Taxonomy" id="267567"/>
    <lineage>
        <taxon>Eukaryota</taxon>
        <taxon>Sar</taxon>
        <taxon>Stramenopiles</taxon>
        <taxon>Ochrophyta</taxon>
        <taxon>Bacillariophyta</taxon>
        <taxon>Coscinodiscophyceae</taxon>
        <taxon>Thalassiosirophycidae</taxon>
        <taxon>Thalassiosirales</taxon>
        <taxon>Skeletonemataceae</taxon>
        <taxon>Skeletonema</taxon>
        <taxon>Skeletonema marinoi-dohrnii complex</taxon>
    </lineage>
</organism>
<dbReference type="PANTHER" id="PTHR35169:SF1">
    <property type="entry name" value="PROLYL 4-HYDROXYLASE ALPHA SUBUNIT FE(2+) 2OG DIOXYGENASE DOMAIN-CONTAINING PROTEIN"/>
    <property type="match status" value="1"/>
</dbReference>
<dbReference type="PROSITE" id="PS51257">
    <property type="entry name" value="PROKAR_LIPOPROTEIN"/>
    <property type="match status" value="1"/>
</dbReference>
<reference evidence="2" key="1">
    <citation type="submission" date="2023-06" db="EMBL/GenBank/DDBJ databases">
        <title>Survivors Of The Sea: Transcriptome response of Skeletonema marinoi to long-term dormancy.</title>
        <authorList>
            <person name="Pinder M.I.M."/>
            <person name="Kourtchenko O."/>
            <person name="Robertson E.K."/>
            <person name="Larsson T."/>
            <person name="Maumus F."/>
            <person name="Osuna-Cruz C.M."/>
            <person name="Vancaester E."/>
            <person name="Stenow R."/>
            <person name="Vandepoele K."/>
            <person name="Ploug H."/>
            <person name="Bruchert V."/>
            <person name="Godhe A."/>
            <person name="Topel M."/>
        </authorList>
    </citation>
    <scope>NUCLEOTIDE SEQUENCE</scope>
    <source>
        <strain evidence="2">R05AC</strain>
    </source>
</reference>
<gene>
    <name evidence="2" type="ORF">QTG54_010942</name>
</gene>
<proteinExistence type="predicted"/>
<protein>
    <recommendedName>
        <fullName evidence="1">Prolyl 4-hydroxylase alpha subunit Fe(2+) 2OG dioxygenase domain-containing protein</fullName>
    </recommendedName>
</protein>
<evidence type="ECO:0000313" key="3">
    <source>
        <dbReference type="Proteomes" id="UP001224775"/>
    </source>
</evidence>
<dbReference type="PANTHER" id="PTHR35169">
    <property type="entry name" value="FE2OG DIOXYGENASE DOMAIN-CONTAINING PROTEIN"/>
    <property type="match status" value="1"/>
</dbReference>
<accession>A0AAD8Y315</accession>
<dbReference type="InterPro" id="IPR044862">
    <property type="entry name" value="Pro_4_hyd_alph_FE2OG_OXY"/>
</dbReference>
<dbReference type="EMBL" id="JATAAI010000021">
    <property type="protein sequence ID" value="KAK1738273.1"/>
    <property type="molecule type" value="Genomic_DNA"/>
</dbReference>
<evidence type="ECO:0000259" key="1">
    <source>
        <dbReference type="Pfam" id="PF13640"/>
    </source>
</evidence>
<dbReference type="AlphaFoldDB" id="A0AAD8Y315"/>